<dbReference type="Proteomes" id="UP000078486">
    <property type="component" value="Unassembled WGS sequence"/>
</dbReference>
<reference evidence="2 3" key="1">
    <citation type="submission" date="2016-01" db="EMBL/GenBank/DDBJ databases">
        <title>High potential of lignocellulose degradation of a new Verrucomicrobia species.</title>
        <authorList>
            <person name="Wang Y."/>
            <person name="Shi Y."/>
            <person name="Qiu Z."/>
            <person name="Liu S."/>
            <person name="Yang H."/>
        </authorList>
    </citation>
    <scope>NUCLEOTIDE SEQUENCE [LARGE SCALE GENOMIC DNA]</scope>
    <source>
        <strain evidence="2 3">TSB47</strain>
    </source>
</reference>
<feature type="domain" description="3-keto-alpha-glucoside-1,2-lyase/3-keto-2-hydroxy-glucal hydratase" evidence="1">
    <location>
        <begin position="308"/>
        <end position="492"/>
    </location>
</feature>
<evidence type="ECO:0000313" key="2">
    <source>
        <dbReference type="EMBL" id="OAM88427.1"/>
    </source>
</evidence>
<organism evidence="2 3">
    <name type="scientific">Termitidicoccus mucosus</name>
    <dbReference type="NCBI Taxonomy" id="1184151"/>
    <lineage>
        <taxon>Bacteria</taxon>
        <taxon>Pseudomonadati</taxon>
        <taxon>Verrucomicrobiota</taxon>
        <taxon>Opitutia</taxon>
        <taxon>Opitutales</taxon>
        <taxon>Opitutaceae</taxon>
        <taxon>Termitidicoccus</taxon>
    </lineage>
</organism>
<dbReference type="AlphaFoldDB" id="A0A178IGZ4"/>
<keyword evidence="3" id="KW-1185">Reference proteome</keyword>
<evidence type="ECO:0000259" key="1">
    <source>
        <dbReference type="Pfam" id="PF06439"/>
    </source>
</evidence>
<feature type="non-terminal residue" evidence="2">
    <location>
        <position position="1"/>
    </location>
</feature>
<dbReference type="EMBL" id="LRRQ01000128">
    <property type="protein sequence ID" value="OAM88427.1"/>
    <property type="molecule type" value="Genomic_DNA"/>
</dbReference>
<dbReference type="Gene3D" id="2.60.120.560">
    <property type="entry name" value="Exo-inulinase, domain 1"/>
    <property type="match status" value="1"/>
</dbReference>
<proteinExistence type="predicted"/>
<evidence type="ECO:0000313" key="3">
    <source>
        <dbReference type="Proteomes" id="UP000078486"/>
    </source>
</evidence>
<protein>
    <recommendedName>
        <fullName evidence="1">3-keto-alpha-glucoside-1,2-lyase/3-keto-2-hydroxy-glucal hydratase domain-containing protein</fullName>
    </recommendedName>
</protein>
<dbReference type="RefSeq" id="WP_334319484.1">
    <property type="nucleotide sequence ID" value="NZ_KV441841.1"/>
</dbReference>
<dbReference type="InterPro" id="IPR010496">
    <property type="entry name" value="AL/BT2_dom"/>
</dbReference>
<dbReference type="STRING" id="1184151.AW736_17205"/>
<comment type="caution">
    <text evidence="2">The sequence shown here is derived from an EMBL/GenBank/DDBJ whole genome shotgun (WGS) entry which is preliminary data.</text>
</comment>
<dbReference type="GO" id="GO:0016787">
    <property type="term" value="F:hydrolase activity"/>
    <property type="evidence" value="ECO:0007669"/>
    <property type="project" value="InterPro"/>
</dbReference>
<dbReference type="Pfam" id="PF06439">
    <property type="entry name" value="3keto-disac_hyd"/>
    <property type="match status" value="1"/>
</dbReference>
<sequence length="498" mass="54349">LPLPPPTSVPVRFPTHDFAGKVCRHWHHCLTFFLLLLVLSPRSFSAEPASDPALTALAQKAAGESSPAARAKARGEFISALRSPELSIDARLHHAWTAVLLAETDDERRAILKIAAAIPDARARMLVAAFRDYPYLRKDYASADKALAQLLAPGAATTDAKGKRIPPREIFGPNPFDTPALFDKWEHDGFSGRWADKDGLLAVEVVLYPQNNYKARVLRRGDTPLPLVGFAQPDGSLLLLGPGERISDGRNWIVSARLPADGRSAFSIQLNTYGTSLPLALDRAPLGKVFPEKRPADAVVLLDATTGLRHFRQANGSDARWLELPGGVIEIDPVAGSIFSRREFGDARIYLEFRHALNPGSLGARRGNSGVYVMNTYEVQLVDSFGEEPDEVSEGAVYHIAIPAAYAVGAPLEWQSMEIEFRAPRFDAAGNKTAGARMTVWQNGIKIHDDIEVPNPTAASAATGRKLKDKQPPQPLMLQNHGNRVQFRNIWVAPLPGS</sequence>
<accession>A0A178IGZ4</accession>
<gene>
    <name evidence="2" type="ORF">AW736_17205</name>
</gene>
<name>A0A178IGZ4_9BACT</name>